<dbReference type="InterPro" id="IPR036865">
    <property type="entry name" value="CRAL-TRIO_dom_sf"/>
</dbReference>
<proteinExistence type="predicted"/>
<dbReference type="PRINTS" id="PR00180">
    <property type="entry name" value="CRETINALDHBP"/>
</dbReference>
<dbReference type="OrthoDB" id="1434354at2759"/>
<dbReference type="GO" id="GO:0016020">
    <property type="term" value="C:membrane"/>
    <property type="evidence" value="ECO:0007669"/>
    <property type="project" value="TreeGrafter"/>
</dbReference>
<name>A0A7R9BZR9_9CRUS</name>
<feature type="non-terminal residue" evidence="2">
    <location>
        <position position="1"/>
    </location>
</feature>
<dbReference type="CDD" id="cd00170">
    <property type="entry name" value="SEC14"/>
    <property type="match status" value="1"/>
</dbReference>
<dbReference type="PANTHER" id="PTHR10174">
    <property type="entry name" value="ALPHA-TOCOPHEROL TRANSFER PROTEIN-RELATED"/>
    <property type="match status" value="1"/>
</dbReference>
<dbReference type="AlphaFoldDB" id="A0A7R9BZR9"/>
<reference evidence="2" key="1">
    <citation type="submission" date="2020-11" db="EMBL/GenBank/DDBJ databases">
        <authorList>
            <person name="Tran Van P."/>
        </authorList>
    </citation>
    <scope>NUCLEOTIDE SEQUENCE</scope>
</reference>
<dbReference type="Gene3D" id="1.20.5.1200">
    <property type="entry name" value="Alpha-tocopherol transfer"/>
    <property type="match status" value="1"/>
</dbReference>
<dbReference type="Gene3D" id="3.40.525.10">
    <property type="entry name" value="CRAL-TRIO lipid binding domain"/>
    <property type="match status" value="1"/>
</dbReference>
<dbReference type="SUPFAM" id="SSF52087">
    <property type="entry name" value="CRAL/TRIO domain"/>
    <property type="match status" value="1"/>
</dbReference>
<dbReference type="EMBL" id="CAJPEX010009040">
    <property type="protein sequence ID" value="CAG0924782.1"/>
    <property type="molecule type" value="Genomic_DNA"/>
</dbReference>
<sequence length="360" mass="42133">MEKSKSSLSFASSTSLSPEAEMENAIWQEKYLVEDEYVWTLSEDLKEVARLEVGETEEVRNEGLAYMREFIREDSRLTYCRRDANFLLRFLRMKKFNLEAAKETLEKYLRMRAEIPEWYQNLDINDPALNDIVSSGCTIVLPERDSHGRKVLFHCAKMFDLSKYGAADLIRAHILNFETALEDEENQIRGFTYIFDFKEVSIPYISVWTPTQFHKVVSQGERFLPMRHQAVNLVNQPMGFFLIYEFAKHVLSEKIRSRINLYRSDKSMKKLLPQQCIPLEYGGLVSLKEMGRQWRDVLVEKRESVAGLDRMIVEFEAAHLKLNKKSSSWVSLSRWFSSRQKSVAATNDDVKAEWNSARFK</sequence>
<protein>
    <recommendedName>
        <fullName evidence="1">CRAL-TRIO domain-containing protein</fullName>
    </recommendedName>
</protein>
<dbReference type="Gene3D" id="1.10.8.20">
    <property type="entry name" value="N-terminal domain of phosphatidylinositol transfer protein sec14p"/>
    <property type="match status" value="1"/>
</dbReference>
<dbReference type="Proteomes" id="UP000678499">
    <property type="component" value="Unassembled WGS sequence"/>
</dbReference>
<dbReference type="Pfam" id="PF00650">
    <property type="entry name" value="CRAL_TRIO"/>
    <property type="match status" value="1"/>
</dbReference>
<evidence type="ECO:0000259" key="1">
    <source>
        <dbReference type="PROSITE" id="PS50191"/>
    </source>
</evidence>
<dbReference type="InterPro" id="IPR036273">
    <property type="entry name" value="CRAL/TRIO_N_dom_sf"/>
</dbReference>
<feature type="domain" description="CRAL-TRIO" evidence="1">
    <location>
        <begin position="129"/>
        <end position="289"/>
    </location>
</feature>
<organism evidence="2">
    <name type="scientific">Notodromas monacha</name>
    <dbReference type="NCBI Taxonomy" id="399045"/>
    <lineage>
        <taxon>Eukaryota</taxon>
        <taxon>Metazoa</taxon>
        <taxon>Ecdysozoa</taxon>
        <taxon>Arthropoda</taxon>
        <taxon>Crustacea</taxon>
        <taxon>Oligostraca</taxon>
        <taxon>Ostracoda</taxon>
        <taxon>Podocopa</taxon>
        <taxon>Podocopida</taxon>
        <taxon>Cypridocopina</taxon>
        <taxon>Cypridoidea</taxon>
        <taxon>Cyprididae</taxon>
        <taxon>Notodromas</taxon>
    </lineage>
</organism>
<dbReference type="PROSITE" id="PS50191">
    <property type="entry name" value="CRAL_TRIO"/>
    <property type="match status" value="1"/>
</dbReference>
<dbReference type="SUPFAM" id="SSF46938">
    <property type="entry name" value="CRAL/TRIO N-terminal domain"/>
    <property type="match status" value="1"/>
</dbReference>
<dbReference type="PANTHER" id="PTHR10174:SF208">
    <property type="entry name" value="CRAL-TRIO DOMAIN-CONTAINING PROTEIN DDB_G0278031"/>
    <property type="match status" value="1"/>
</dbReference>
<gene>
    <name evidence="2" type="ORF">NMOB1V02_LOCUS12235</name>
</gene>
<evidence type="ECO:0000313" key="3">
    <source>
        <dbReference type="Proteomes" id="UP000678499"/>
    </source>
</evidence>
<dbReference type="EMBL" id="OA891077">
    <property type="protein sequence ID" value="CAD7284630.1"/>
    <property type="molecule type" value="Genomic_DNA"/>
</dbReference>
<dbReference type="InterPro" id="IPR011074">
    <property type="entry name" value="CRAL/TRIO_N_dom"/>
</dbReference>
<dbReference type="InterPro" id="IPR001251">
    <property type="entry name" value="CRAL-TRIO_dom"/>
</dbReference>
<dbReference type="SMART" id="SM00516">
    <property type="entry name" value="SEC14"/>
    <property type="match status" value="1"/>
</dbReference>
<dbReference type="GO" id="GO:1902936">
    <property type="term" value="F:phosphatidylinositol bisphosphate binding"/>
    <property type="evidence" value="ECO:0007669"/>
    <property type="project" value="TreeGrafter"/>
</dbReference>
<keyword evidence="3" id="KW-1185">Reference proteome</keyword>
<evidence type="ECO:0000313" key="2">
    <source>
        <dbReference type="EMBL" id="CAD7284630.1"/>
    </source>
</evidence>
<accession>A0A7R9BZR9</accession>
<dbReference type="SMART" id="SM01100">
    <property type="entry name" value="CRAL_TRIO_N"/>
    <property type="match status" value="1"/>
</dbReference>